<sequence>MPIPTPLPDLQLHLVPAGRRLEFTTKAGCFAFVYRRCQQEDWQCVACNARSPFLDMAVLPPGAAPQYVVRYHNAAGAPLGATAMVQSHPVAMPVRTSWINL</sequence>
<reference evidence="1 2" key="1">
    <citation type="submission" date="2020-08" db="EMBL/GenBank/DDBJ databases">
        <title>Genomic Encyclopedia of Type Strains, Phase IV (KMG-IV): sequencing the most valuable type-strain genomes for metagenomic binning, comparative biology and taxonomic classification.</title>
        <authorList>
            <person name="Goeker M."/>
        </authorList>
    </citation>
    <scope>NUCLEOTIDE SEQUENCE [LARGE SCALE GENOMIC DNA]</scope>
    <source>
        <strain evidence="1 2">DSM 26718</strain>
    </source>
</reference>
<accession>A0A7W9WER0</accession>
<protein>
    <recommendedName>
        <fullName evidence="3">Fibronectin type-III domain-containing protein</fullName>
    </recommendedName>
</protein>
<dbReference type="Proteomes" id="UP000532746">
    <property type="component" value="Unassembled WGS sequence"/>
</dbReference>
<dbReference type="RefSeq" id="WP_183405038.1">
    <property type="nucleotide sequence ID" value="NZ_JACHGG010000007.1"/>
</dbReference>
<comment type="caution">
    <text evidence="1">The sequence shown here is derived from an EMBL/GenBank/DDBJ whole genome shotgun (WGS) entry which is preliminary data.</text>
</comment>
<name>A0A7W9WER0_9BACT</name>
<keyword evidence="2" id="KW-1185">Reference proteome</keyword>
<evidence type="ECO:0008006" key="3">
    <source>
        <dbReference type="Google" id="ProtNLM"/>
    </source>
</evidence>
<dbReference type="EMBL" id="JACHGG010000007">
    <property type="protein sequence ID" value="MBB6060952.1"/>
    <property type="molecule type" value="Genomic_DNA"/>
</dbReference>
<gene>
    <name evidence="1" type="ORF">HNQ93_003828</name>
</gene>
<proteinExistence type="predicted"/>
<evidence type="ECO:0000313" key="1">
    <source>
        <dbReference type="EMBL" id="MBB6060952.1"/>
    </source>
</evidence>
<evidence type="ECO:0000313" key="2">
    <source>
        <dbReference type="Proteomes" id="UP000532746"/>
    </source>
</evidence>
<organism evidence="1 2">
    <name type="scientific">Hymenobacter luteus</name>
    <dbReference type="NCBI Taxonomy" id="1411122"/>
    <lineage>
        <taxon>Bacteria</taxon>
        <taxon>Pseudomonadati</taxon>
        <taxon>Bacteroidota</taxon>
        <taxon>Cytophagia</taxon>
        <taxon>Cytophagales</taxon>
        <taxon>Hymenobacteraceae</taxon>
        <taxon>Hymenobacter</taxon>
    </lineage>
</organism>
<dbReference type="AlphaFoldDB" id="A0A7W9WER0"/>